<gene>
    <name evidence="2" type="ORF">J2Z48_000074</name>
</gene>
<reference evidence="2 3" key="1">
    <citation type="submission" date="2023-07" db="EMBL/GenBank/DDBJ databases">
        <title>Genomic Encyclopedia of Type Strains, Phase IV (KMG-IV): sequencing the most valuable type-strain genomes for metagenomic binning, comparative biology and taxonomic classification.</title>
        <authorList>
            <person name="Goeker M."/>
        </authorList>
    </citation>
    <scope>NUCLEOTIDE SEQUENCE [LARGE SCALE GENOMIC DNA]</scope>
    <source>
        <strain evidence="2 3">DSM 46876</strain>
    </source>
</reference>
<dbReference type="Proteomes" id="UP001238450">
    <property type="component" value="Unassembled WGS sequence"/>
</dbReference>
<evidence type="ECO:0008006" key="4">
    <source>
        <dbReference type="Google" id="ProtNLM"/>
    </source>
</evidence>
<keyword evidence="3" id="KW-1185">Reference proteome</keyword>
<protein>
    <recommendedName>
        <fullName evidence="4">Lipoprotein</fullName>
    </recommendedName>
</protein>
<keyword evidence="1" id="KW-0732">Signal</keyword>
<organism evidence="2 3">
    <name type="scientific">Croceifilum oryzae</name>
    <dbReference type="NCBI Taxonomy" id="1553429"/>
    <lineage>
        <taxon>Bacteria</taxon>
        <taxon>Bacillati</taxon>
        <taxon>Bacillota</taxon>
        <taxon>Bacilli</taxon>
        <taxon>Bacillales</taxon>
        <taxon>Thermoactinomycetaceae</taxon>
        <taxon>Croceifilum</taxon>
    </lineage>
</organism>
<feature type="signal peptide" evidence="1">
    <location>
        <begin position="1"/>
        <end position="23"/>
    </location>
</feature>
<feature type="chain" id="PRO_5042512712" description="Lipoprotein" evidence="1">
    <location>
        <begin position="24"/>
        <end position="78"/>
    </location>
</feature>
<evidence type="ECO:0000313" key="2">
    <source>
        <dbReference type="EMBL" id="MDQ0415916.1"/>
    </source>
</evidence>
<dbReference type="AlphaFoldDB" id="A0AAJ1WSF9"/>
<name>A0AAJ1WSF9_9BACL</name>
<accession>A0AAJ1WSF9</accession>
<sequence length="78" mass="8317">MKRRTAKLVGLFVASVVVAPLSACSNGSDLEFCDDLNSDKYCDDDGSTYNPNSYLIMDGKKAGYVKYDDSSVSSSSGS</sequence>
<dbReference type="RefSeq" id="WP_307249897.1">
    <property type="nucleotide sequence ID" value="NZ_JAUSUV010000001.1"/>
</dbReference>
<dbReference type="EMBL" id="JAUSUV010000001">
    <property type="protein sequence ID" value="MDQ0415916.1"/>
    <property type="molecule type" value="Genomic_DNA"/>
</dbReference>
<comment type="caution">
    <text evidence="2">The sequence shown here is derived from an EMBL/GenBank/DDBJ whole genome shotgun (WGS) entry which is preliminary data.</text>
</comment>
<evidence type="ECO:0000256" key="1">
    <source>
        <dbReference type="SAM" id="SignalP"/>
    </source>
</evidence>
<proteinExistence type="predicted"/>
<evidence type="ECO:0000313" key="3">
    <source>
        <dbReference type="Proteomes" id="UP001238450"/>
    </source>
</evidence>